<dbReference type="Proteomes" id="UP000307702">
    <property type="component" value="Unassembled WGS sequence"/>
</dbReference>
<dbReference type="AlphaFoldDB" id="A0A8H2PLV5"/>
<reference evidence="2 3" key="1">
    <citation type="submission" date="2019-05" db="EMBL/GenBank/DDBJ databases">
        <title>Colwellia ponticola sp. nov., isolated from seawater.</title>
        <authorList>
            <person name="Yoon J.-H."/>
        </authorList>
    </citation>
    <scope>NUCLEOTIDE SEQUENCE [LARGE SCALE GENOMIC DNA]</scope>
    <source>
        <strain evidence="2 3">OISW-25</strain>
    </source>
</reference>
<sequence length="165" mass="18835">MLKEYYNNIATYLMDTFGANFILLIILFSTVMLIVYFIMISYLITQLDTRYFIDKNLSNKTDNEIKNETKSVNNNRARPHLILMNGSVSLVVNTLKIFVGVVLLLCGIAMLVLPGQGLLTILIGLSLIPFPGKKKIEQNILARKSVRFSLNWIRTKAKKEPFIFD</sequence>
<comment type="caution">
    <text evidence="2">The sequence shown here is derived from an EMBL/GenBank/DDBJ whole genome shotgun (WGS) entry which is preliminary data.</text>
</comment>
<proteinExistence type="predicted"/>
<feature type="transmembrane region" description="Helical" evidence="1">
    <location>
        <begin position="21"/>
        <end position="44"/>
    </location>
</feature>
<keyword evidence="1" id="KW-1133">Transmembrane helix</keyword>
<evidence type="ECO:0000256" key="1">
    <source>
        <dbReference type="SAM" id="Phobius"/>
    </source>
</evidence>
<dbReference type="RefSeq" id="WP_118056237.1">
    <property type="nucleotide sequence ID" value="NZ_SZVP01000014.1"/>
</dbReference>
<protein>
    <submittedName>
        <fullName evidence="2">Uncharacterized protein</fullName>
    </submittedName>
</protein>
<evidence type="ECO:0000313" key="3">
    <source>
        <dbReference type="Proteomes" id="UP000307702"/>
    </source>
</evidence>
<keyword evidence="3" id="KW-1185">Reference proteome</keyword>
<dbReference type="OrthoDB" id="9800130at2"/>
<organism evidence="2 3">
    <name type="scientific">Colwellia ponticola</name>
    <dbReference type="NCBI Taxonomy" id="2304625"/>
    <lineage>
        <taxon>Bacteria</taxon>
        <taxon>Pseudomonadati</taxon>
        <taxon>Pseudomonadota</taxon>
        <taxon>Gammaproteobacteria</taxon>
        <taxon>Alteromonadales</taxon>
        <taxon>Colwelliaceae</taxon>
        <taxon>Colwellia</taxon>
    </lineage>
</organism>
<keyword evidence="1" id="KW-0472">Membrane</keyword>
<accession>A0A8H2PLV5</accession>
<feature type="transmembrane region" description="Helical" evidence="1">
    <location>
        <begin position="97"/>
        <end position="128"/>
    </location>
</feature>
<dbReference type="EMBL" id="SZVP01000014">
    <property type="protein sequence ID" value="TMM43273.1"/>
    <property type="molecule type" value="Genomic_DNA"/>
</dbReference>
<gene>
    <name evidence="2" type="ORF">FCS21_12915</name>
</gene>
<keyword evidence="1" id="KW-0812">Transmembrane</keyword>
<evidence type="ECO:0000313" key="2">
    <source>
        <dbReference type="EMBL" id="TMM43273.1"/>
    </source>
</evidence>
<name>A0A8H2PLV5_9GAMM</name>